<accession>A0A1N7NGJ2</accession>
<name>A0A1N7NGJ2_9PROT</name>
<organism evidence="1 2">
    <name type="scientific">Insolitispirillum peregrinum</name>
    <dbReference type="NCBI Taxonomy" id="80876"/>
    <lineage>
        <taxon>Bacteria</taxon>
        <taxon>Pseudomonadati</taxon>
        <taxon>Pseudomonadota</taxon>
        <taxon>Alphaproteobacteria</taxon>
        <taxon>Rhodospirillales</taxon>
        <taxon>Novispirillaceae</taxon>
        <taxon>Insolitispirillum</taxon>
    </lineage>
</organism>
<evidence type="ECO:0000313" key="1">
    <source>
        <dbReference type="EMBL" id="SIS97299.1"/>
    </source>
</evidence>
<reference evidence="1 2" key="1">
    <citation type="submission" date="2017-01" db="EMBL/GenBank/DDBJ databases">
        <authorList>
            <person name="Mah S.A."/>
            <person name="Swanson W.J."/>
            <person name="Moy G.W."/>
            <person name="Vacquier V.D."/>
        </authorList>
    </citation>
    <scope>NUCLEOTIDE SEQUENCE [LARGE SCALE GENOMIC DNA]</scope>
    <source>
        <strain evidence="1 2">DSM 11589</strain>
    </source>
</reference>
<keyword evidence="2" id="KW-1185">Reference proteome</keyword>
<gene>
    <name evidence="1" type="ORF">SAMN05421779_10598</name>
</gene>
<dbReference type="EMBL" id="FTOA01000005">
    <property type="protein sequence ID" value="SIS97299.1"/>
    <property type="molecule type" value="Genomic_DNA"/>
</dbReference>
<dbReference type="AlphaFoldDB" id="A0A1N7NGJ2"/>
<protein>
    <submittedName>
        <fullName evidence="1">Uncharacterized protein</fullName>
    </submittedName>
</protein>
<proteinExistence type="predicted"/>
<dbReference type="Proteomes" id="UP000185678">
    <property type="component" value="Unassembled WGS sequence"/>
</dbReference>
<evidence type="ECO:0000313" key="2">
    <source>
        <dbReference type="Proteomes" id="UP000185678"/>
    </source>
</evidence>
<dbReference type="RefSeq" id="WP_139332924.1">
    <property type="nucleotide sequence ID" value="NZ_FTOA01000005.1"/>
</dbReference>
<sequence length="131" mass="13468">MVTSALPVQQTMTELSALCAGLARDCGQPAASLLFSSVGMDYLGGRIGIGFPSAERASALRPVASMAVVGNEGTVWGLLLLAGDDHALPHPDHLDRLRLAAGDAAACLDRLAVAALVFSAQATLAPLRRAF</sequence>